<keyword evidence="10" id="KW-0539">Nucleus</keyword>
<dbReference type="EC" id="2.3.2.23" evidence="3"/>
<sequence length="440" mass="50132">MSNQSILRITRELGEIQRGSDLSLAVACRDIDVRHVRALIIGPPDTPYEFGFFEFAVKFTRDYPTKAPSVTAITTNSGRTRFNPNIYAGGRVCLSILGTWRGERGEEWSSAQGLESILISIQSLMSGNPYENEPGFEDAKSDYDKKNQQLYVEKIRHETLRISVIERLEDYLGIERNKVAGVTAYNAEEEYQSGAVESPFEPFKDLCKRRFLWYYTSYMASIDTEMAKHKTSARFEKMPFEGPGNAMEGVFDYPSLKARMEVIFDKLNQEALGWATEGLAAVKKESGIASNLQRQFEQIIENYRKNHDAVALDLELVDKNPFVWRLVLFGRPMTNLDGGMFGILIHLSPKFPDVLPRVKLEVPLFHHRVSPAGVLCYDASRKDDMRSHIEAIIEAMEDESPAYDPRTLVNPEAAKLFWGTADDKKIYNRRLRRSVQDSIE</sequence>
<evidence type="ECO:0000259" key="15">
    <source>
        <dbReference type="PROSITE" id="PS50127"/>
    </source>
</evidence>
<dbReference type="Pfam" id="PF00179">
    <property type="entry name" value="UQ_con"/>
    <property type="match status" value="2"/>
</dbReference>
<dbReference type="FunFam" id="3.10.110.10:FF:000126">
    <property type="entry name" value="Ubiquitin conjugating enzyme, putative"/>
    <property type="match status" value="1"/>
</dbReference>
<organism evidence="16 17">
    <name type="scientific">Periconia digitata</name>
    <dbReference type="NCBI Taxonomy" id="1303443"/>
    <lineage>
        <taxon>Eukaryota</taxon>
        <taxon>Fungi</taxon>
        <taxon>Dikarya</taxon>
        <taxon>Ascomycota</taxon>
        <taxon>Pezizomycotina</taxon>
        <taxon>Dothideomycetes</taxon>
        <taxon>Pleosporomycetidae</taxon>
        <taxon>Pleosporales</taxon>
        <taxon>Massarineae</taxon>
        <taxon>Periconiaceae</taxon>
        <taxon>Periconia</taxon>
    </lineage>
</organism>
<keyword evidence="4" id="KW-0963">Cytoplasm</keyword>
<dbReference type="PANTHER" id="PTHR46116">
    <property type="entry name" value="(E3-INDEPENDENT) E2 UBIQUITIN-CONJUGATING ENZYME"/>
    <property type="match status" value="1"/>
</dbReference>
<keyword evidence="17" id="KW-1185">Reference proteome</keyword>
<comment type="subcellular location">
    <subcellularLocation>
        <location evidence="2">Cytoplasm</location>
    </subcellularLocation>
    <subcellularLocation>
        <location evidence="1">Nucleus</location>
    </subcellularLocation>
</comment>
<dbReference type="PANTHER" id="PTHR46116:SF26">
    <property type="entry name" value="UBIQUITIN-CONJUGATING ENZYME E2 Z"/>
    <property type="match status" value="1"/>
</dbReference>
<dbReference type="GO" id="GO:0005634">
    <property type="term" value="C:nucleus"/>
    <property type="evidence" value="ECO:0007669"/>
    <property type="project" value="UniProtKB-SubCell"/>
</dbReference>
<evidence type="ECO:0000256" key="3">
    <source>
        <dbReference type="ARBA" id="ARBA00012486"/>
    </source>
</evidence>
<dbReference type="CDD" id="cd23809">
    <property type="entry name" value="UBCc_UBE2Z"/>
    <property type="match status" value="1"/>
</dbReference>
<evidence type="ECO:0000256" key="2">
    <source>
        <dbReference type="ARBA" id="ARBA00004496"/>
    </source>
</evidence>
<evidence type="ECO:0000256" key="5">
    <source>
        <dbReference type="ARBA" id="ARBA00022679"/>
    </source>
</evidence>
<dbReference type="InterPro" id="IPR000608">
    <property type="entry name" value="UBC"/>
</dbReference>
<evidence type="ECO:0000256" key="7">
    <source>
        <dbReference type="ARBA" id="ARBA00022741"/>
    </source>
</evidence>
<evidence type="ECO:0000313" key="16">
    <source>
        <dbReference type="EMBL" id="CAI6331592.1"/>
    </source>
</evidence>
<dbReference type="SMART" id="SM00212">
    <property type="entry name" value="UBCc"/>
    <property type="match status" value="2"/>
</dbReference>
<dbReference type="GO" id="GO:0005524">
    <property type="term" value="F:ATP binding"/>
    <property type="evidence" value="ECO:0007669"/>
    <property type="project" value="UniProtKB-KW"/>
</dbReference>
<name>A0A9W4UC62_9PLEO</name>
<keyword evidence="6" id="KW-0053">Apoptosis</keyword>
<evidence type="ECO:0000256" key="12">
    <source>
        <dbReference type="ARBA" id="ARBA00041798"/>
    </source>
</evidence>
<keyword evidence="5" id="KW-0808">Transferase</keyword>
<evidence type="ECO:0000256" key="1">
    <source>
        <dbReference type="ARBA" id="ARBA00004123"/>
    </source>
</evidence>
<dbReference type="GO" id="GO:0061631">
    <property type="term" value="F:ubiquitin conjugating enzyme activity"/>
    <property type="evidence" value="ECO:0007669"/>
    <property type="project" value="UniProtKB-EC"/>
</dbReference>
<dbReference type="Gene3D" id="3.10.110.10">
    <property type="entry name" value="Ubiquitin Conjugating Enzyme"/>
    <property type="match status" value="2"/>
</dbReference>
<reference evidence="16" key="1">
    <citation type="submission" date="2023-01" db="EMBL/GenBank/DDBJ databases">
        <authorList>
            <person name="Van Ghelder C."/>
            <person name="Rancurel C."/>
        </authorList>
    </citation>
    <scope>NUCLEOTIDE SEQUENCE</scope>
    <source>
        <strain evidence="16">CNCM I-4278</strain>
    </source>
</reference>
<dbReference type="OrthoDB" id="1926878at2759"/>
<evidence type="ECO:0000256" key="9">
    <source>
        <dbReference type="ARBA" id="ARBA00022840"/>
    </source>
</evidence>
<evidence type="ECO:0000256" key="11">
    <source>
        <dbReference type="ARBA" id="ARBA00039894"/>
    </source>
</evidence>
<dbReference type="CDD" id="cd00195">
    <property type="entry name" value="UBCc_UEV"/>
    <property type="match status" value="1"/>
</dbReference>
<feature type="domain" description="UBC core" evidence="15">
    <location>
        <begin position="4"/>
        <end position="164"/>
    </location>
</feature>
<dbReference type="GO" id="GO:0043066">
    <property type="term" value="P:negative regulation of apoptotic process"/>
    <property type="evidence" value="ECO:0007669"/>
    <property type="project" value="TreeGrafter"/>
</dbReference>
<accession>A0A9W4UC62</accession>
<dbReference type="InterPro" id="IPR016135">
    <property type="entry name" value="UBQ-conjugating_enzyme/RWD"/>
</dbReference>
<dbReference type="PROSITE" id="PS50127">
    <property type="entry name" value="UBC_2"/>
    <property type="match status" value="2"/>
</dbReference>
<evidence type="ECO:0000256" key="13">
    <source>
        <dbReference type="ARBA" id="ARBA00042316"/>
    </source>
</evidence>
<evidence type="ECO:0000256" key="10">
    <source>
        <dbReference type="ARBA" id="ARBA00023242"/>
    </source>
</evidence>
<protein>
    <recommendedName>
        <fullName evidence="11">Ubiquitin-conjugating enzyme E2 Z</fullName>
        <ecNumber evidence="3">2.3.2.23</ecNumber>
    </recommendedName>
    <alternativeName>
        <fullName evidence="12">E2 ubiquitin-conjugating enzyme Z</fullName>
    </alternativeName>
    <alternativeName>
        <fullName evidence="14">Ubiquitin carrier protein Z</fullName>
    </alternativeName>
    <alternativeName>
        <fullName evidence="13">Ubiquitin-protein ligase Z</fullName>
    </alternativeName>
</protein>
<feature type="domain" description="UBC core" evidence="15">
    <location>
        <begin position="287"/>
        <end position="440"/>
    </location>
</feature>
<dbReference type="GO" id="GO:0006915">
    <property type="term" value="P:apoptotic process"/>
    <property type="evidence" value="ECO:0007669"/>
    <property type="project" value="UniProtKB-KW"/>
</dbReference>
<comment type="caution">
    <text evidence="16">The sequence shown here is derived from an EMBL/GenBank/DDBJ whole genome shotgun (WGS) entry which is preliminary data.</text>
</comment>
<evidence type="ECO:0000256" key="4">
    <source>
        <dbReference type="ARBA" id="ARBA00022490"/>
    </source>
</evidence>
<evidence type="ECO:0000256" key="6">
    <source>
        <dbReference type="ARBA" id="ARBA00022703"/>
    </source>
</evidence>
<keyword evidence="7" id="KW-0547">Nucleotide-binding</keyword>
<evidence type="ECO:0000256" key="14">
    <source>
        <dbReference type="ARBA" id="ARBA00042401"/>
    </source>
</evidence>
<dbReference type="GO" id="GO:0005737">
    <property type="term" value="C:cytoplasm"/>
    <property type="evidence" value="ECO:0007669"/>
    <property type="project" value="UniProtKB-SubCell"/>
</dbReference>
<dbReference type="GO" id="GO:0004869">
    <property type="term" value="F:cysteine-type endopeptidase inhibitor activity"/>
    <property type="evidence" value="ECO:0007669"/>
    <property type="project" value="TreeGrafter"/>
</dbReference>
<keyword evidence="8" id="KW-0833">Ubl conjugation pathway</keyword>
<dbReference type="SUPFAM" id="SSF54495">
    <property type="entry name" value="UBC-like"/>
    <property type="match status" value="2"/>
</dbReference>
<dbReference type="AlphaFoldDB" id="A0A9W4UC62"/>
<gene>
    <name evidence="16" type="ORF">PDIGIT_LOCUS4617</name>
</gene>
<dbReference type="EMBL" id="CAOQHR010000003">
    <property type="protein sequence ID" value="CAI6331592.1"/>
    <property type="molecule type" value="Genomic_DNA"/>
</dbReference>
<evidence type="ECO:0000256" key="8">
    <source>
        <dbReference type="ARBA" id="ARBA00022786"/>
    </source>
</evidence>
<proteinExistence type="predicted"/>
<dbReference type="Proteomes" id="UP001152607">
    <property type="component" value="Unassembled WGS sequence"/>
</dbReference>
<keyword evidence="9" id="KW-0067">ATP-binding</keyword>
<evidence type="ECO:0000313" key="17">
    <source>
        <dbReference type="Proteomes" id="UP001152607"/>
    </source>
</evidence>